<feature type="compositionally biased region" description="Basic and acidic residues" evidence="1">
    <location>
        <begin position="70"/>
        <end position="89"/>
    </location>
</feature>
<organism evidence="2 3">
    <name type="scientific">Pristionchus fissidentatus</name>
    <dbReference type="NCBI Taxonomy" id="1538716"/>
    <lineage>
        <taxon>Eukaryota</taxon>
        <taxon>Metazoa</taxon>
        <taxon>Ecdysozoa</taxon>
        <taxon>Nematoda</taxon>
        <taxon>Chromadorea</taxon>
        <taxon>Rhabditida</taxon>
        <taxon>Rhabditina</taxon>
        <taxon>Diplogasteromorpha</taxon>
        <taxon>Diplogasteroidea</taxon>
        <taxon>Neodiplogasteridae</taxon>
        <taxon>Pristionchus</taxon>
    </lineage>
</organism>
<dbReference type="Proteomes" id="UP001432322">
    <property type="component" value="Unassembled WGS sequence"/>
</dbReference>
<name>A0AAV5VYV7_9BILA</name>
<reference evidence="2" key="1">
    <citation type="submission" date="2023-10" db="EMBL/GenBank/DDBJ databases">
        <title>Genome assembly of Pristionchus species.</title>
        <authorList>
            <person name="Yoshida K."/>
            <person name="Sommer R.J."/>
        </authorList>
    </citation>
    <scope>NUCLEOTIDE SEQUENCE</scope>
    <source>
        <strain evidence="2">RS5133</strain>
    </source>
</reference>
<evidence type="ECO:0000313" key="2">
    <source>
        <dbReference type="EMBL" id="GMT25006.1"/>
    </source>
</evidence>
<comment type="caution">
    <text evidence="2">The sequence shown here is derived from an EMBL/GenBank/DDBJ whole genome shotgun (WGS) entry which is preliminary data.</text>
</comment>
<feature type="region of interest" description="Disordered" evidence="1">
    <location>
        <begin position="70"/>
        <end position="115"/>
    </location>
</feature>
<gene>
    <name evidence="2" type="ORF">PFISCL1PPCAC_16303</name>
</gene>
<proteinExistence type="predicted"/>
<keyword evidence="3" id="KW-1185">Reference proteome</keyword>
<evidence type="ECO:0000313" key="3">
    <source>
        <dbReference type="Proteomes" id="UP001432322"/>
    </source>
</evidence>
<dbReference type="AlphaFoldDB" id="A0AAV5VYV7"/>
<protein>
    <submittedName>
        <fullName evidence="2">Uncharacterized protein</fullName>
    </submittedName>
</protein>
<feature type="non-terminal residue" evidence="2">
    <location>
        <position position="1"/>
    </location>
</feature>
<sequence length="273" mass="30190">QRQQPMNKMCHIKRFYYSIFEGTLNGKLDGRLPVSSVAMRQSLSEHGSAHNCSGGNGGSMMVMVIVKTDHGRCSDDDGHGRGRDVDRRRRSDHHGHGRSNDHGHGRRRNRSNHDGMGEVVEADFVYGDVASDVEGRDVVGVSTMVEVGEDETIDSNLEVSGVVLDLEVEVGSNAEGQRVSLLGVPVTIMEVVEYNNVLVESDVHVHKGAMMGEKFDCESAECSHIGHSVDLHFRSITHSVHERGCQRNHRVFDHHGCRCSVREKGSKWGGRVE</sequence>
<accession>A0AAV5VYV7</accession>
<dbReference type="EMBL" id="BTSY01000004">
    <property type="protein sequence ID" value="GMT25006.1"/>
    <property type="molecule type" value="Genomic_DNA"/>
</dbReference>
<evidence type="ECO:0000256" key="1">
    <source>
        <dbReference type="SAM" id="MobiDB-lite"/>
    </source>
</evidence>